<comment type="similarity">
    <text evidence="2">Belongs to the bacterial solute-binding protein 5 family.</text>
</comment>
<comment type="subcellular location">
    <subcellularLocation>
        <location evidence="1">Periplasm</location>
    </subcellularLocation>
</comment>
<reference evidence="7 8" key="1">
    <citation type="submission" date="2021-01" db="EMBL/GenBank/DDBJ databases">
        <title>Roseomonas sp. nov, a bacterium isolated from an oil production mixture in Yumen Oilfield.</title>
        <authorList>
            <person name="Wu D."/>
        </authorList>
    </citation>
    <scope>NUCLEOTIDE SEQUENCE [LARGE SCALE GENOMIC DNA]</scope>
    <source>
        <strain evidence="7 8">ROY-5-3</strain>
    </source>
</reference>
<organism evidence="7 8">
    <name type="scientific">Falsiroseomonas oleicola</name>
    <dbReference type="NCBI Taxonomy" id="2801474"/>
    <lineage>
        <taxon>Bacteria</taxon>
        <taxon>Pseudomonadati</taxon>
        <taxon>Pseudomonadota</taxon>
        <taxon>Alphaproteobacteria</taxon>
        <taxon>Acetobacterales</taxon>
        <taxon>Roseomonadaceae</taxon>
        <taxon>Falsiroseomonas</taxon>
    </lineage>
</organism>
<keyword evidence="4 5" id="KW-0732">Signal</keyword>
<feature type="chain" id="PRO_5045089502" evidence="5">
    <location>
        <begin position="22"/>
        <end position="523"/>
    </location>
</feature>
<dbReference type="CDD" id="cd08498">
    <property type="entry name" value="PBP2_NikA_DppA_OppA_like_2"/>
    <property type="match status" value="1"/>
</dbReference>
<dbReference type="InterPro" id="IPR030678">
    <property type="entry name" value="Peptide/Ni-bd"/>
</dbReference>
<name>A0ABS6H8N4_9PROT</name>
<dbReference type="PANTHER" id="PTHR30290:SF9">
    <property type="entry name" value="OLIGOPEPTIDE-BINDING PROTEIN APPA"/>
    <property type="match status" value="1"/>
</dbReference>
<keyword evidence="8" id="KW-1185">Reference proteome</keyword>
<comment type="caution">
    <text evidence="7">The sequence shown here is derived from an EMBL/GenBank/DDBJ whole genome shotgun (WGS) entry which is preliminary data.</text>
</comment>
<evidence type="ECO:0000256" key="1">
    <source>
        <dbReference type="ARBA" id="ARBA00004418"/>
    </source>
</evidence>
<dbReference type="InterPro" id="IPR039424">
    <property type="entry name" value="SBP_5"/>
</dbReference>
<dbReference type="PIRSF" id="PIRSF002741">
    <property type="entry name" value="MppA"/>
    <property type="match status" value="1"/>
</dbReference>
<dbReference type="RefSeq" id="WP_216876835.1">
    <property type="nucleotide sequence ID" value="NZ_JAERQM010000004.1"/>
</dbReference>
<feature type="domain" description="Solute-binding protein family 5" evidence="6">
    <location>
        <begin position="66"/>
        <end position="420"/>
    </location>
</feature>
<dbReference type="InterPro" id="IPR000914">
    <property type="entry name" value="SBP_5_dom"/>
</dbReference>
<dbReference type="PANTHER" id="PTHR30290">
    <property type="entry name" value="PERIPLASMIC BINDING COMPONENT OF ABC TRANSPORTER"/>
    <property type="match status" value="1"/>
</dbReference>
<evidence type="ECO:0000256" key="2">
    <source>
        <dbReference type="ARBA" id="ARBA00005695"/>
    </source>
</evidence>
<dbReference type="EMBL" id="JAERQM010000004">
    <property type="protein sequence ID" value="MBU8545072.1"/>
    <property type="molecule type" value="Genomic_DNA"/>
</dbReference>
<evidence type="ECO:0000256" key="3">
    <source>
        <dbReference type="ARBA" id="ARBA00022448"/>
    </source>
</evidence>
<evidence type="ECO:0000256" key="5">
    <source>
        <dbReference type="SAM" id="SignalP"/>
    </source>
</evidence>
<keyword evidence="3" id="KW-0813">Transport</keyword>
<proteinExistence type="inferred from homology"/>
<accession>A0ABS6H8N4</accession>
<protein>
    <submittedName>
        <fullName evidence="7">ABC transporter substrate-binding protein</fullName>
    </submittedName>
</protein>
<evidence type="ECO:0000259" key="6">
    <source>
        <dbReference type="Pfam" id="PF00496"/>
    </source>
</evidence>
<evidence type="ECO:0000313" key="7">
    <source>
        <dbReference type="EMBL" id="MBU8545072.1"/>
    </source>
</evidence>
<sequence>MIRQLRAALLGTALIATPALAQDNIRIGVEAGPTSLDPHFASLITNIAFARHVFQPLMEQDAKQDLRPAIAESLRPIDELTWEVKLNPAARFHDGAPVTAEDIAFTISRAGDVPNSPSSFRYATRPITAVEAVDATTIHIRTSQPTPLLPNFLALVMIVSKRHGEGASTADYNAGRAMVGTGPFRHVSWQPGSPVVMERNPAFAGAAPAFQRVEFRPIPNAGARTAALQAGDVDMIEIVPSDAFTRFKADTARFATAESPSNRLIFLTLDSDRVDSPFIRGRDGARIDNPLRDPRVRRALSLAINRDAIVSRTMQGQALAAGDLGPPGYFGTSPDMTPPPFDLAEARRLLTEAGYPNGFAVQINGPNDRYPNDEQVVQAIAQMWTRLGLATTVETKTRSMWLSEAAQLRYSVNLAGFSPNPELLGMLETQIHSWNTTLGLGTANRGRFSNPEIDAIIQRARTTIHDDQRRALTQQATRMALVDQTALIPLYFPVNTWALRRGFTYEARTDEMTLAFSAGRAAR</sequence>
<dbReference type="Pfam" id="PF00496">
    <property type="entry name" value="SBP_bac_5"/>
    <property type="match status" value="1"/>
</dbReference>
<evidence type="ECO:0000256" key="4">
    <source>
        <dbReference type="ARBA" id="ARBA00022729"/>
    </source>
</evidence>
<dbReference type="Proteomes" id="UP000689967">
    <property type="component" value="Unassembled WGS sequence"/>
</dbReference>
<feature type="signal peptide" evidence="5">
    <location>
        <begin position="1"/>
        <end position="21"/>
    </location>
</feature>
<evidence type="ECO:0000313" key="8">
    <source>
        <dbReference type="Proteomes" id="UP000689967"/>
    </source>
</evidence>
<gene>
    <name evidence="7" type="ORF">JJQ90_15235</name>
</gene>